<dbReference type="Proteomes" id="UP001276854">
    <property type="component" value="Unassembled WGS sequence"/>
</dbReference>
<protein>
    <recommendedName>
        <fullName evidence="3">STAS/SEC14 domain-containing protein</fullName>
    </recommendedName>
</protein>
<organism evidence="1 2">
    <name type="scientific">Clostridium boliviensis</name>
    <dbReference type="NCBI Taxonomy" id="318465"/>
    <lineage>
        <taxon>Bacteria</taxon>
        <taxon>Bacillati</taxon>
        <taxon>Bacillota</taxon>
        <taxon>Clostridia</taxon>
        <taxon>Eubacteriales</taxon>
        <taxon>Clostridiaceae</taxon>
        <taxon>Clostridium</taxon>
    </lineage>
</organism>
<gene>
    <name evidence="1" type="ORF">RZO55_13780</name>
</gene>
<proteinExistence type="predicted"/>
<evidence type="ECO:0008006" key="3">
    <source>
        <dbReference type="Google" id="ProtNLM"/>
    </source>
</evidence>
<name>A0ABU4GLZ7_9CLOT</name>
<dbReference type="RefSeq" id="WP_318064860.1">
    <property type="nucleotide sequence ID" value="NZ_JAWONS010000216.1"/>
</dbReference>
<evidence type="ECO:0000313" key="2">
    <source>
        <dbReference type="Proteomes" id="UP001276854"/>
    </source>
</evidence>
<accession>A0ABU4GLZ7</accession>
<evidence type="ECO:0000313" key="1">
    <source>
        <dbReference type="EMBL" id="MDW2798648.1"/>
    </source>
</evidence>
<dbReference type="EMBL" id="JAWONS010000216">
    <property type="protein sequence ID" value="MDW2798648.1"/>
    <property type="molecule type" value="Genomic_DNA"/>
</dbReference>
<comment type="caution">
    <text evidence="1">The sequence shown here is derived from an EMBL/GenBank/DDBJ whole genome shotgun (WGS) entry which is preliminary data.</text>
</comment>
<reference evidence="1 2" key="1">
    <citation type="submission" date="2023-10" db="EMBL/GenBank/DDBJ databases">
        <title>A novel Glycoside Hydrolase 43-Like Enzyme from Clostrdium boliviensis is an Endo-xylanase, and a Candidate for Xylooligosaccharides Production from Different Xylan Substrates.</title>
        <authorList>
            <person name="Alvarez M.T."/>
            <person name="Rocabado-Villegas L.R."/>
            <person name="Salas-Veizaga D.M."/>
            <person name="Linares-Pasten J.A."/>
            <person name="Gudmundsdottir E.E."/>
            <person name="Hreggvidsson G.O."/>
            <person name="Adlercreutz P."/>
            <person name="Nordberg Karlsson E."/>
        </authorList>
    </citation>
    <scope>NUCLEOTIDE SEQUENCE [LARGE SCALE GENOMIC DNA]</scope>
    <source>
        <strain evidence="1 2">E-1</strain>
    </source>
</reference>
<sequence length="128" mass="15188">MEKYELGLNKKSFSLFFNGGEIWCEHLDSLYDQKELLKKKFSQDLLQIEKPSASSFVVVIMDESNVDSDCLDWILFEFFKLKKQLHKVVFVGLNIQMKRYMKKKSADTNFLMICMDDLEKAKEWLVKK</sequence>
<keyword evidence="2" id="KW-1185">Reference proteome</keyword>